<proteinExistence type="predicted"/>
<name>A0A0F7SI38_PHARH</name>
<reference evidence="3" key="1">
    <citation type="submission" date="2014-08" db="EMBL/GenBank/DDBJ databases">
        <authorList>
            <person name="Sharma Rahul"/>
            <person name="Thines Marco"/>
        </authorList>
    </citation>
    <scope>NUCLEOTIDE SEQUENCE</scope>
</reference>
<evidence type="ECO:0000259" key="2">
    <source>
        <dbReference type="Pfam" id="PF07859"/>
    </source>
</evidence>
<accession>A0A0F7SI38</accession>
<keyword evidence="1" id="KW-0378">Hydrolase</keyword>
<protein>
    <submittedName>
        <fullName evidence="3">Carboxylesterase and related proteins</fullName>
    </submittedName>
</protein>
<dbReference type="Pfam" id="PF07859">
    <property type="entry name" value="Abhydrolase_3"/>
    <property type="match status" value="1"/>
</dbReference>
<dbReference type="EMBL" id="LN483273">
    <property type="protein sequence ID" value="CDZ98055.1"/>
    <property type="molecule type" value="Genomic_DNA"/>
</dbReference>
<sequence length="322" mass="35236">MTLLSPPKTYLFKEIEGHCSGGCYIDVYLPSVSPSEGGKTPVALLIHGGAFIVGERGEIPDHQINYLLEKGIAVVDVDYRKAPHVGFVEMIADCQSAYDFIRSDLNDLLKKDGYDQGELDKDNIAFGGYSAGSYLAAMLALQTKPKALLLFYGLFDLLQISPAPKEAYMLGCKPEEIAYMNQLRDQEIVIGAPTLMPDTSARKVYLHALLLAGSLIATLLPADLPDDQETRTSFSPAFLATADFPPSFFIVPQIDMLVPCSQSWLFAKRLEELGVEVGTMRVDGAPHAYDRKGGPQNELDGSNWIKGTLPGLEFLVDKLGRK</sequence>
<dbReference type="GO" id="GO:0016787">
    <property type="term" value="F:hydrolase activity"/>
    <property type="evidence" value="ECO:0007669"/>
    <property type="project" value="UniProtKB-KW"/>
</dbReference>
<dbReference type="PANTHER" id="PTHR48081">
    <property type="entry name" value="AB HYDROLASE SUPERFAMILY PROTEIN C4A8.06C"/>
    <property type="match status" value="1"/>
</dbReference>
<dbReference type="InterPro" id="IPR050300">
    <property type="entry name" value="GDXG_lipolytic_enzyme"/>
</dbReference>
<organism evidence="3">
    <name type="scientific">Phaffia rhodozyma</name>
    <name type="common">Yeast</name>
    <name type="synonym">Xanthophyllomyces dendrorhous</name>
    <dbReference type="NCBI Taxonomy" id="264483"/>
    <lineage>
        <taxon>Eukaryota</taxon>
        <taxon>Fungi</taxon>
        <taxon>Dikarya</taxon>
        <taxon>Basidiomycota</taxon>
        <taxon>Agaricomycotina</taxon>
        <taxon>Tremellomycetes</taxon>
        <taxon>Cystofilobasidiales</taxon>
        <taxon>Mrakiaceae</taxon>
        <taxon>Phaffia</taxon>
    </lineage>
</organism>
<dbReference type="Gene3D" id="3.40.50.1820">
    <property type="entry name" value="alpha/beta hydrolase"/>
    <property type="match status" value="1"/>
</dbReference>
<dbReference type="SUPFAM" id="SSF53474">
    <property type="entry name" value="alpha/beta-Hydrolases"/>
    <property type="match status" value="1"/>
</dbReference>
<dbReference type="InterPro" id="IPR029058">
    <property type="entry name" value="AB_hydrolase_fold"/>
</dbReference>
<evidence type="ECO:0000256" key="1">
    <source>
        <dbReference type="ARBA" id="ARBA00022801"/>
    </source>
</evidence>
<feature type="domain" description="Alpha/beta hydrolase fold-3" evidence="2">
    <location>
        <begin position="44"/>
        <end position="289"/>
    </location>
</feature>
<dbReference type="InterPro" id="IPR013094">
    <property type="entry name" value="AB_hydrolase_3"/>
</dbReference>
<evidence type="ECO:0000313" key="3">
    <source>
        <dbReference type="EMBL" id="CDZ98055.1"/>
    </source>
</evidence>
<dbReference type="AlphaFoldDB" id="A0A0F7SI38"/>